<feature type="compositionally biased region" description="Low complexity" evidence="2">
    <location>
        <begin position="8"/>
        <end position="24"/>
    </location>
</feature>
<gene>
    <name evidence="3" type="ORF">QYE76_005219</name>
</gene>
<dbReference type="EMBL" id="JAUUTY010000005">
    <property type="protein sequence ID" value="KAK1630904.1"/>
    <property type="molecule type" value="Genomic_DNA"/>
</dbReference>
<protein>
    <submittedName>
        <fullName evidence="3">Uncharacterized protein</fullName>
    </submittedName>
</protein>
<comment type="caution">
    <text evidence="3">The sequence shown here is derived from an EMBL/GenBank/DDBJ whole genome shotgun (WGS) entry which is preliminary data.</text>
</comment>
<keyword evidence="1" id="KW-0175">Coiled coil</keyword>
<feature type="compositionally biased region" description="Pro residues" evidence="2">
    <location>
        <begin position="33"/>
        <end position="44"/>
    </location>
</feature>
<feature type="region of interest" description="Disordered" evidence="2">
    <location>
        <begin position="1"/>
        <end position="75"/>
    </location>
</feature>
<dbReference type="Proteomes" id="UP001231189">
    <property type="component" value="Unassembled WGS sequence"/>
</dbReference>
<feature type="coiled-coil region" evidence="1">
    <location>
        <begin position="178"/>
        <end position="240"/>
    </location>
</feature>
<reference evidence="3" key="1">
    <citation type="submission" date="2023-07" db="EMBL/GenBank/DDBJ databases">
        <title>A chromosome-level genome assembly of Lolium multiflorum.</title>
        <authorList>
            <person name="Chen Y."/>
            <person name="Copetti D."/>
            <person name="Kolliker R."/>
            <person name="Studer B."/>
        </authorList>
    </citation>
    <scope>NUCLEOTIDE SEQUENCE</scope>
    <source>
        <strain evidence="3">02402/16</strain>
        <tissue evidence="3">Leaf</tissue>
    </source>
</reference>
<evidence type="ECO:0000313" key="3">
    <source>
        <dbReference type="EMBL" id="KAK1630904.1"/>
    </source>
</evidence>
<sequence length="416" mass="45021">MVKNKNLAAAASSTSGGAAAKASSNLPKRSAPDAPPPAPTPSAPPSSVAAAKPGDWLASSITKRDEKRARSLGLISSDEENVILPAVEEVRAPPVKRSTGGFADEDDLFDLDEGLIEPPPKKAKSDAALPDVAASEASALQPPRLKYRLPPPFLRGRIFLRLSPRNSSFRKSSVISSLEAFASQFTALEADKVRLQREVNSSSLKLEGANKIAAAARHEVDSLKEELSRLKEKLKEEEASRLVAKAWVTEKDELIRQSSLALLEAADIPADALDKVPNNSPANSVSMTLAAHQLTRELLDKGKGAMARMHSMIFPKISQDKTLGQLIDAFAVDTKEVIEVHVGPSMEKLELSSDLKFLSKVRPNPCSNFCYLAVSDSGQDLVRSDFVELNQELGNESLSETNWTWLLAFKSPKIHF</sequence>
<evidence type="ECO:0000313" key="4">
    <source>
        <dbReference type="Proteomes" id="UP001231189"/>
    </source>
</evidence>
<proteinExistence type="predicted"/>
<dbReference type="AlphaFoldDB" id="A0AAD8W230"/>
<keyword evidence="4" id="KW-1185">Reference proteome</keyword>
<evidence type="ECO:0000256" key="2">
    <source>
        <dbReference type="SAM" id="MobiDB-lite"/>
    </source>
</evidence>
<organism evidence="3 4">
    <name type="scientific">Lolium multiflorum</name>
    <name type="common">Italian ryegrass</name>
    <name type="synonym">Lolium perenne subsp. multiflorum</name>
    <dbReference type="NCBI Taxonomy" id="4521"/>
    <lineage>
        <taxon>Eukaryota</taxon>
        <taxon>Viridiplantae</taxon>
        <taxon>Streptophyta</taxon>
        <taxon>Embryophyta</taxon>
        <taxon>Tracheophyta</taxon>
        <taxon>Spermatophyta</taxon>
        <taxon>Magnoliopsida</taxon>
        <taxon>Liliopsida</taxon>
        <taxon>Poales</taxon>
        <taxon>Poaceae</taxon>
        <taxon>BOP clade</taxon>
        <taxon>Pooideae</taxon>
        <taxon>Poodae</taxon>
        <taxon>Poeae</taxon>
        <taxon>Poeae Chloroplast Group 2 (Poeae type)</taxon>
        <taxon>Loliodinae</taxon>
        <taxon>Loliinae</taxon>
        <taxon>Lolium</taxon>
    </lineage>
</organism>
<name>A0AAD8W230_LOLMU</name>
<accession>A0AAD8W230</accession>
<evidence type="ECO:0000256" key="1">
    <source>
        <dbReference type="SAM" id="Coils"/>
    </source>
</evidence>